<gene>
    <name evidence="2" type="ORF">DARMORV10_C05P55710.1</name>
</gene>
<protein>
    <submittedName>
        <fullName evidence="2">(rape) hypothetical protein</fullName>
    </submittedName>
</protein>
<dbReference type="Proteomes" id="UP001295469">
    <property type="component" value="Chromosome C05"/>
</dbReference>
<accession>A0A816LDA7</accession>
<reference evidence="2" key="1">
    <citation type="submission" date="2021-01" db="EMBL/GenBank/DDBJ databases">
        <authorList>
            <consortium name="Genoscope - CEA"/>
            <person name="William W."/>
        </authorList>
    </citation>
    <scope>NUCLEOTIDE SEQUENCE</scope>
</reference>
<organism evidence="2">
    <name type="scientific">Brassica napus</name>
    <name type="common">Rape</name>
    <dbReference type="NCBI Taxonomy" id="3708"/>
    <lineage>
        <taxon>Eukaryota</taxon>
        <taxon>Viridiplantae</taxon>
        <taxon>Streptophyta</taxon>
        <taxon>Embryophyta</taxon>
        <taxon>Tracheophyta</taxon>
        <taxon>Spermatophyta</taxon>
        <taxon>Magnoliopsida</taxon>
        <taxon>eudicotyledons</taxon>
        <taxon>Gunneridae</taxon>
        <taxon>Pentapetalae</taxon>
        <taxon>rosids</taxon>
        <taxon>malvids</taxon>
        <taxon>Brassicales</taxon>
        <taxon>Brassicaceae</taxon>
        <taxon>Brassiceae</taxon>
        <taxon>Brassica</taxon>
    </lineage>
</organism>
<evidence type="ECO:0000256" key="1">
    <source>
        <dbReference type="SAM" id="MobiDB-lite"/>
    </source>
</evidence>
<sequence>MQFQMGELGRGHFGCTCSASLSSRKRAQGSGGKRSHKINSGATEAAAESNTKADEEKIFTVTVQNHSLKSFESLKKKQSKQRLGQVQWRPFYLQLRNKLRLLRVQRGWH</sequence>
<evidence type="ECO:0000313" key="2">
    <source>
        <dbReference type="EMBL" id="CAF1935229.1"/>
    </source>
</evidence>
<feature type="compositionally biased region" description="Basic residues" evidence="1">
    <location>
        <begin position="23"/>
        <end position="37"/>
    </location>
</feature>
<dbReference type="AlphaFoldDB" id="A0A816LDA7"/>
<feature type="region of interest" description="Disordered" evidence="1">
    <location>
        <begin position="23"/>
        <end position="52"/>
    </location>
</feature>
<proteinExistence type="predicted"/>
<name>A0A816LDA7_BRANA</name>
<dbReference type="EMBL" id="HG994369">
    <property type="protein sequence ID" value="CAF1935229.1"/>
    <property type="molecule type" value="Genomic_DNA"/>
</dbReference>